<dbReference type="STRING" id="595528.A0A0D2X4I4"/>
<gene>
    <name evidence="1" type="ORF">CAOG_006483</name>
</gene>
<name>A0A0D2X4I4_CAPO3</name>
<protein>
    <submittedName>
        <fullName evidence="1">Uncharacterized protein</fullName>
    </submittedName>
</protein>
<dbReference type="eggNOG" id="ENOG502S6YK">
    <property type="taxonomic scope" value="Eukaryota"/>
</dbReference>
<dbReference type="AlphaFoldDB" id="A0A0D2X4I4"/>
<dbReference type="EMBL" id="KE346370">
    <property type="protein sequence ID" value="KJE96114.1"/>
    <property type="molecule type" value="Genomic_DNA"/>
</dbReference>
<dbReference type="OrthoDB" id="2100988at2759"/>
<evidence type="ECO:0000313" key="1">
    <source>
        <dbReference type="EMBL" id="KJE96114.1"/>
    </source>
</evidence>
<dbReference type="InParanoid" id="A0A0D2X4I4"/>
<dbReference type="Proteomes" id="UP000008743">
    <property type="component" value="Unassembled WGS sequence"/>
</dbReference>
<reference evidence="2" key="1">
    <citation type="submission" date="2011-02" db="EMBL/GenBank/DDBJ databases">
        <title>The Genome Sequence of Capsaspora owczarzaki ATCC 30864.</title>
        <authorList>
            <person name="Russ C."/>
            <person name="Cuomo C."/>
            <person name="Burger G."/>
            <person name="Gray M.W."/>
            <person name="Holland P.W.H."/>
            <person name="King N."/>
            <person name="Lang F.B.F."/>
            <person name="Roger A.J."/>
            <person name="Ruiz-Trillo I."/>
            <person name="Young S.K."/>
            <person name="Zeng Q."/>
            <person name="Gargeya S."/>
            <person name="Alvarado L."/>
            <person name="Berlin A."/>
            <person name="Chapman S.B."/>
            <person name="Chen Z."/>
            <person name="Freedman E."/>
            <person name="Gellesch M."/>
            <person name="Goldberg J."/>
            <person name="Griggs A."/>
            <person name="Gujja S."/>
            <person name="Heilman E."/>
            <person name="Heiman D."/>
            <person name="Howarth C."/>
            <person name="Mehta T."/>
            <person name="Neiman D."/>
            <person name="Pearson M."/>
            <person name="Roberts A."/>
            <person name="Saif S."/>
            <person name="Shea T."/>
            <person name="Shenoy N."/>
            <person name="Sisk P."/>
            <person name="Stolte C."/>
            <person name="Sykes S."/>
            <person name="White J."/>
            <person name="Yandava C."/>
            <person name="Haas B."/>
            <person name="Nusbaum C."/>
            <person name="Birren B."/>
        </authorList>
    </citation>
    <scope>NUCLEOTIDE SEQUENCE</scope>
    <source>
        <strain evidence="2">ATCC 30864</strain>
    </source>
</reference>
<dbReference type="PANTHER" id="PTHR34286:SF1">
    <property type="entry name" value="TRANSMEMBRANE PROTEIN"/>
    <property type="match status" value="1"/>
</dbReference>
<accession>A0A0D2X4I4</accession>
<evidence type="ECO:0000313" key="2">
    <source>
        <dbReference type="Proteomes" id="UP000008743"/>
    </source>
</evidence>
<keyword evidence="2" id="KW-1185">Reference proteome</keyword>
<proteinExistence type="predicted"/>
<dbReference type="PANTHER" id="PTHR34286">
    <property type="entry name" value="TRANSMEMBRANE PROTEIN"/>
    <property type="match status" value="1"/>
</dbReference>
<sequence length="73" mass="8196">MGGGARFEFPRYVWSPTGGWWPEPKMWKRNTLLAGAFIVAACIPVYNLSKRLEASVQNAFIDLVLPIVGTRSR</sequence>
<dbReference type="PhylomeDB" id="A0A0D2X4I4"/>
<organism evidence="1 2">
    <name type="scientific">Capsaspora owczarzaki (strain ATCC 30864)</name>
    <dbReference type="NCBI Taxonomy" id="595528"/>
    <lineage>
        <taxon>Eukaryota</taxon>
        <taxon>Filasterea</taxon>
        <taxon>Capsaspora</taxon>
    </lineage>
</organism>